<protein>
    <submittedName>
        <fullName evidence="4">Alpha/beta-hydrolase</fullName>
    </submittedName>
</protein>
<dbReference type="PANTHER" id="PTHR43248">
    <property type="entry name" value="2-SUCCINYL-6-HYDROXY-2,4-CYCLOHEXADIENE-1-CARBOXYLATE SYNTHASE"/>
    <property type="match status" value="1"/>
</dbReference>
<dbReference type="InterPro" id="IPR029058">
    <property type="entry name" value="AB_hydrolase_fold"/>
</dbReference>
<accession>A0AAX4P1F9</accession>
<reference evidence="4 5" key="1">
    <citation type="submission" date="2024-03" db="EMBL/GenBank/DDBJ databases">
        <title>Complete genome sequence of the green alga Chloropicon roscoffensis RCC1871.</title>
        <authorList>
            <person name="Lemieux C."/>
            <person name="Pombert J.-F."/>
            <person name="Otis C."/>
            <person name="Turmel M."/>
        </authorList>
    </citation>
    <scope>NUCLEOTIDE SEQUENCE [LARGE SCALE GENOMIC DNA]</scope>
    <source>
        <strain evidence="4 5">RCC1871</strain>
    </source>
</reference>
<sequence>MSRRRTVCTAASAARLAVDWVGSPSVLASAAQTPATNVRETSTASGNVGTECGTFFWTHGVLGSSRNLKSVAKAFAERAEKRLGKPVRCGLVDLRCHGASAQLAGIRPPHDLRSAANDFVQTVSVELPEGDTLEGLVGHSLGGKVVLQYLEEIKDCEARRRLLPRSAWVLDSVPAAASGKLVGDTEEVLASVAAVDLSQHSSPSDVARHFEEALGFSKGVSAWLSTSVVKEGTALRWKFDIAGCRDLFQSYQTADLMPIVRNPPSGTAVHFVKAERSPRLDGDVGEELGRLSDDSSHPLQMHILKDAGHWLHVDQPRRLLELMAGTL</sequence>
<dbReference type="Proteomes" id="UP001472866">
    <property type="component" value="Chromosome 02"/>
</dbReference>
<feature type="domain" description="AB hydrolase-1" evidence="3">
    <location>
        <begin position="82"/>
        <end position="321"/>
    </location>
</feature>
<organism evidence="4 5">
    <name type="scientific">Chloropicon roscoffensis</name>
    <dbReference type="NCBI Taxonomy" id="1461544"/>
    <lineage>
        <taxon>Eukaryota</taxon>
        <taxon>Viridiplantae</taxon>
        <taxon>Chlorophyta</taxon>
        <taxon>Chloropicophyceae</taxon>
        <taxon>Chloropicales</taxon>
        <taxon>Chloropicaceae</taxon>
        <taxon>Chloropicon</taxon>
    </lineage>
</organism>
<keyword evidence="5" id="KW-1185">Reference proteome</keyword>
<dbReference type="PANTHER" id="PTHR43248:SF3">
    <property type="entry name" value="AB HYDROLASE-1 DOMAIN-CONTAINING PROTEIN"/>
    <property type="match status" value="1"/>
</dbReference>
<dbReference type="Pfam" id="PF12697">
    <property type="entry name" value="Abhydrolase_6"/>
    <property type="match status" value="1"/>
</dbReference>
<name>A0AAX4P1F9_9CHLO</name>
<dbReference type="AlphaFoldDB" id="A0AAX4P1F9"/>
<evidence type="ECO:0000313" key="5">
    <source>
        <dbReference type="Proteomes" id="UP001472866"/>
    </source>
</evidence>
<dbReference type="EMBL" id="CP151502">
    <property type="protein sequence ID" value="WZN59928.1"/>
    <property type="molecule type" value="Genomic_DNA"/>
</dbReference>
<dbReference type="GO" id="GO:0016787">
    <property type="term" value="F:hydrolase activity"/>
    <property type="evidence" value="ECO:0007669"/>
    <property type="project" value="UniProtKB-KW"/>
</dbReference>
<evidence type="ECO:0000313" key="4">
    <source>
        <dbReference type="EMBL" id="WZN59928.1"/>
    </source>
</evidence>
<evidence type="ECO:0000256" key="2">
    <source>
        <dbReference type="ARBA" id="ARBA00022801"/>
    </source>
</evidence>
<dbReference type="SUPFAM" id="SSF53474">
    <property type="entry name" value="alpha/beta-Hydrolases"/>
    <property type="match status" value="1"/>
</dbReference>
<evidence type="ECO:0000259" key="3">
    <source>
        <dbReference type="Pfam" id="PF12697"/>
    </source>
</evidence>
<keyword evidence="2" id="KW-0378">Hydrolase</keyword>
<dbReference type="Gene3D" id="3.40.50.1820">
    <property type="entry name" value="alpha/beta hydrolase"/>
    <property type="match status" value="1"/>
</dbReference>
<evidence type="ECO:0000256" key="1">
    <source>
        <dbReference type="ARBA" id="ARBA00010088"/>
    </source>
</evidence>
<comment type="similarity">
    <text evidence="1">Belongs to the peptidase S33 family.</text>
</comment>
<gene>
    <name evidence="4" type="ORF">HKI87_02g14560</name>
</gene>
<dbReference type="InterPro" id="IPR051601">
    <property type="entry name" value="Serine_prot/Carboxylest_S33"/>
</dbReference>
<dbReference type="InterPro" id="IPR000073">
    <property type="entry name" value="AB_hydrolase_1"/>
</dbReference>
<proteinExistence type="inferred from homology"/>